<dbReference type="PANTHER" id="PTHR37319">
    <property type="entry name" value="TRANSPOSASE"/>
    <property type="match status" value="1"/>
</dbReference>
<evidence type="ECO:0008006" key="3">
    <source>
        <dbReference type="Google" id="ProtNLM"/>
    </source>
</evidence>
<sequence length="140" mass="16080">MTVWVIRVWEELAPKGEKPLEWVLLTSVPTTTLEQAWERVDWYRHCWLVEEYHQCLKSGCRIEERQLQTIDALMRLLGVLSPLAVRLLQVRAYAREAPQRPASEVIEPLMLAVLAQRSAHSPATMALGTFWFAISRALVG</sequence>
<dbReference type="InterPro" id="IPR047768">
    <property type="entry name" value="Tn5p-like"/>
</dbReference>
<keyword evidence="2" id="KW-1185">Reference proteome</keyword>
<dbReference type="InterPro" id="IPR014737">
    <property type="entry name" value="Transposase_Tn5-like_C"/>
</dbReference>
<dbReference type="Proteomes" id="UP000654345">
    <property type="component" value="Unassembled WGS sequence"/>
</dbReference>
<dbReference type="RefSeq" id="WP_201374014.1">
    <property type="nucleotide sequence ID" value="NZ_BNJG01000002.1"/>
</dbReference>
<dbReference type="SUPFAM" id="SSF53098">
    <property type="entry name" value="Ribonuclease H-like"/>
    <property type="match status" value="1"/>
</dbReference>
<evidence type="ECO:0000313" key="1">
    <source>
        <dbReference type="EMBL" id="GHO57673.1"/>
    </source>
</evidence>
<protein>
    <recommendedName>
        <fullName evidence="3">Transposase IS4-like domain-containing protein</fullName>
    </recommendedName>
</protein>
<dbReference type="InterPro" id="IPR012337">
    <property type="entry name" value="RNaseH-like_sf"/>
</dbReference>
<reference evidence="1 2" key="1">
    <citation type="journal article" date="2021" name="Int. J. Syst. Evol. Microbiol.">
        <title>Reticulibacter mediterranei gen. nov., sp. nov., within the new family Reticulibacteraceae fam. nov., and Ktedonospora formicarum gen. nov., sp. nov., Ktedonobacter robiniae sp. nov., Dictyobacter formicarum sp. nov. and Dictyobacter arantiisoli sp. nov., belonging to the class Ktedonobacteria.</title>
        <authorList>
            <person name="Yabe S."/>
            <person name="Zheng Y."/>
            <person name="Wang C.M."/>
            <person name="Sakai Y."/>
            <person name="Abe K."/>
            <person name="Yokota A."/>
            <person name="Donadio S."/>
            <person name="Cavaletti L."/>
            <person name="Monciardini P."/>
        </authorList>
    </citation>
    <scope>NUCLEOTIDE SEQUENCE [LARGE SCALE GENOMIC DNA]</scope>
    <source>
        <strain evidence="1 2">SOSP1-30</strain>
    </source>
</reference>
<accession>A0ABQ3UY23</accession>
<name>A0ABQ3UY23_9CHLR</name>
<organism evidence="1 2">
    <name type="scientific">Ktedonobacter robiniae</name>
    <dbReference type="NCBI Taxonomy" id="2778365"/>
    <lineage>
        <taxon>Bacteria</taxon>
        <taxon>Bacillati</taxon>
        <taxon>Chloroflexota</taxon>
        <taxon>Ktedonobacteria</taxon>
        <taxon>Ktedonobacterales</taxon>
        <taxon>Ktedonobacteraceae</taxon>
        <taxon>Ktedonobacter</taxon>
    </lineage>
</organism>
<gene>
    <name evidence="1" type="ORF">KSB_61480</name>
</gene>
<dbReference type="EMBL" id="BNJG01000002">
    <property type="protein sequence ID" value="GHO57673.1"/>
    <property type="molecule type" value="Genomic_DNA"/>
</dbReference>
<evidence type="ECO:0000313" key="2">
    <source>
        <dbReference type="Proteomes" id="UP000654345"/>
    </source>
</evidence>
<dbReference type="Gene3D" id="1.10.740.10">
    <property type="entry name" value="Transferase Inhibitor Protein From Tn5, Chain"/>
    <property type="match status" value="1"/>
</dbReference>
<proteinExistence type="predicted"/>
<dbReference type="PANTHER" id="PTHR37319:SF1">
    <property type="entry name" value="TRANSPOSASE TN5 DIMERISATION DOMAIN-CONTAINING PROTEIN"/>
    <property type="match status" value="1"/>
</dbReference>
<comment type="caution">
    <text evidence="1">The sequence shown here is derived from an EMBL/GenBank/DDBJ whole genome shotgun (WGS) entry which is preliminary data.</text>
</comment>
<dbReference type="Gene3D" id="3.90.350.10">
    <property type="entry name" value="Transposase Inhibitor Protein From Tn5, Chain A, domain 1"/>
    <property type="match status" value="1"/>
</dbReference>